<sequence length="185" mass="21560">MDYTQRIHPSRPVTHWHLNGTGLVWRDETGRSGKVPFSAIRTVSYQYESHRDKPGRYTLRLYAGPKYWLSNKHVRDDGQVEDRSKAFAAFIEQLHAELSQANPDTAYRSFTRWPVFLCRLVISLAVLVCMIGILSFAIVTMFVWLIAVMSLGLVILVPVLAQSWLHNRPHRYKPDRIPFLRRLKR</sequence>
<keyword evidence="1" id="KW-0812">Transmembrane</keyword>
<keyword evidence="1" id="KW-0472">Membrane</keyword>
<feature type="transmembrane region" description="Helical" evidence="1">
    <location>
        <begin position="116"/>
        <end position="136"/>
    </location>
</feature>
<evidence type="ECO:0008006" key="4">
    <source>
        <dbReference type="Google" id="ProtNLM"/>
    </source>
</evidence>
<dbReference type="EMBL" id="JBHSSW010000009">
    <property type="protein sequence ID" value="MFC6197926.1"/>
    <property type="molecule type" value="Genomic_DNA"/>
</dbReference>
<organism evidence="2 3">
    <name type="scientific">Ponticaulis profundi</name>
    <dbReference type="NCBI Taxonomy" id="2665222"/>
    <lineage>
        <taxon>Bacteria</taxon>
        <taxon>Pseudomonadati</taxon>
        <taxon>Pseudomonadota</taxon>
        <taxon>Alphaproteobacteria</taxon>
        <taxon>Hyphomonadales</taxon>
        <taxon>Hyphomonadaceae</taxon>
        <taxon>Ponticaulis</taxon>
    </lineage>
</organism>
<dbReference type="RefSeq" id="WP_377377549.1">
    <property type="nucleotide sequence ID" value="NZ_JBHSSW010000009.1"/>
</dbReference>
<evidence type="ECO:0000313" key="2">
    <source>
        <dbReference type="EMBL" id="MFC6197926.1"/>
    </source>
</evidence>
<feature type="transmembrane region" description="Helical" evidence="1">
    <location>
        <begin position="142"/>
        <end position="161"/>
    </location>
</feature>
<reference evidence="3" key="1">
    <citation type="journal article" date="2019" name="Int. J. Syst. Evol. Microbiol.">
        <title>The Global Catalogue of Microorganisms (GCM) 10K type strain sequencing project: providing services to taxonomists for standard genome sequencing and annotation.</title>
        <authorList>
            <consortium name="The Broad Institute Genomics Platform"/>
            <consortium name="The Broad Institute Genome Sequencing Center for Infectious Disease"/>
            <person name="Wu L."/>
            <person name="Ma J."/>
        </authorList>
    </citation>
    <scope>NUCLEOTIDE SEQUENCE [LARGE SCALE GENOMIC DNA]</scope>
    <source>
        <strain evidence="3">CGMCC-1.15741</strain>
    </source>
</reference>
<evidence type="ECO:0000313" key="3">
    <source>
        <dbReference type="Proteomes" id="UP001596303"/>
    </source>
</evidence>
<protein>
    <recommendedName>
        <fullName evidence="4">DUF4178 domain-containing protein</fullName>
    </recommendedName>
</protein>
<dbReference type="Proteomes" id="UP001596303">
    <property type="component" value="Unassembled WGS sequence"/>
</dbReference>
<accession>A0ABW1S8D4</accession>
<comment type="caution">
    <text evidence="2">The sequence shown here is derived from an EMBL/GenBank/DDBJ whole genome shotgun (WGS) entry which is preliminary data.</text>
</comment>
<gene>
    <name evidence="2" type="ORF">ACFQDM_07545</name>
</gene>
<proteinExistence type="predicted"/>
<keyword evidence="1" id="KW-1133">Transmembrane helix</keyword>
<keyword evidence="3" id="KW-1185">Reference proteome</keyword>
<evidence type="ECO:0000256" key="1">
    <source>
        <dbReference type="SAM" id="Phobius"/>
    </source>
</evidence>
<name>A0ABW1S8D4_9PROT</name>